<protein>
    <submittedName>
        <fullName evidence="1">Uncharacterized protein</fullName>
    </submittedName>
</protein>
<keyword evidence="2" id="KW-1185">Reference proteome</keyword>
<evidence type="ECO:0000313" key="2">
    <source>
        <dbReference type="Proteomes" id="UP000277204"/>
    </source>
</evidence>
<reference evidence="1 2" key="1">
    <citation type="submission" date="2018-11" db="EMBL/GenBank/DDBJ databases">
        <authorList>
            <consortium name="Pathogen Informatics"/>
        </authorList>
    </citation>
    <scope>NUCLEOTIDE SEQUENCE [LARGE SCALE GENOMIC DNA]</scope>
    <source>
        <strain evidence="1 2">Zambia</strain>
    </source>
</reference>
<evidence type="ECO:0000313" key="1">
    <source>
        <dbReference type="EMBL" id="VDO49963.1"/>
    </source>
</evidence>
<dbReference type="AlphaFoldDB" id="A0A183LB46"/>
<organism evidence="1 2">
    <name type="scientific">Schistosoma margrebowiei</name>
    <dbReference type="NCBI Taxonomy" id="48269"/>
    <lineage>
        <taxon>Eukaryota</taxon>
        <taxon>Metazoa</taxon>
        <taxon>Spiralia</taxon>
        <taxon>Lophotrochozoa</taxon>
        <taxon>Platyhelminthes</taxon>
        <taxon>Trematoda</taxon>
        <taxon>Digenea</taxon>
        <taxon>Strigeidida</taxon>
        <taxon>Schistosomatoidea</taxon>
        <taxon>Schistosomatidae</taxon>
        <taxon>Schistosoma</taxon>
    </lineage>
</organism>
<dbReference type="Proteomes" id="UP000277204">
    <property type="component" value="Unassembled WGS sequence"/>
</dbReference>
<proteinExistence type="predicted"/>
<dbReference type="EMBL" id="UZAI01000209">
    <property type="protein sequence ID" value="VDO49963.1"/>
    <property type="molecule type" value="Genomic_DNA"/>
</dbReference>
<accession>A0A183LB46</accession>
<name>A0A183LB46_9TREM</name>
<gene>
    <name evidence="1" type="ORF">SMRZ_LOCUS1021</name>
</gene>
<sequence>MTEWVGECWSAAYAPLGVTGVKGFVEILDMSLIEIMRQLKLDQHGKLGSTERPFRPSMGLLNSAHSRLFTD</sequence>